<keyword evidence="3" id="KW-1185">Reference proteome</keyword>
<sequence length="347" mass="37908">MPGLPFDGALPSQDPPSPGLAEGEIPLAPPAAASDGSSDSGDSDDDLTDTEDLEPPQRPDSIDVFMPPTRMVRFAHLAYALIDPPHQAPEDLIHDSLIAHGGNPCITLVLSSYGVLLVMFRSNAAREQSMAAQPFLGREHSVLLEQHDEMANRFHFNHGMLISLAVKDYPMEHWNRKQIVYSANPYANPHLVDPICLCGIDFSTILLMVKVEGEVDIPLKEYFKNHSGFGHGFPPPIGLPGPPPPGSPSAFGLALPPGHAFLEGPTRARRGDRPMTLHDLLPVPMGRHAGLLQFSEVRACPLLSKPSNVEVFLRRGSYFDIHISGDDGYCKSYWVPLQSFHIDVRGD</sequence>
<protein>
    <submittedName>
        <fullName evidence="2">Uncharacterized protein</fullName>
    </submittedName>
</protein>
<dbReference type="PANTHER" id="PTHR34303">
    <property type="entry name" value="OS01G0890400 PROTEIN-RELATED"/>
    <property type="match status" value="1"/>
</dbReference>
<feature type="compositionally biased region" description="Acidic residues" evidence="1">
    <location>
        <begin position="41"/>
        <end position="54"/>
    </location>
</feature>
<feature type="compositionally biased region" description="Low complexity" evidence="1">
    <location>
        <begin position="30"/>
        <end position="40"/>
    </location>
</feature>
<dbReference type="Gramene" id="TKV99986">
    <property type="protein sequence ID" value="TKV99986"/>
    <property type="gene ID" value="SEVIR_8G079950v2"/>
</dbReference>
<reference evidence="2" key="1">
    <citation type="submission" date="2019-03" db="EMBL/GenBank/DDBJ databases">
        <title>WGS assembly of Setaria viridis.</title>
        <authorList>
            <person name="Huang P."/>
            <person name="Jenkins J."/>
            <person name="Grimwood J."/>
            <person name="Barry K."/>
            <person name="Healey A."/>
            <person name="Mamidi S."/>
            <person name="Sreedasyam A."/>
            <person name="Shu S."/>
            <person name="Feldman M."/>
            <person name="Wu J."/>
            <person name="Yu Y."/>
            <person name="Chen C."/>
            <person name="Johnson J."/>
            <person name="Rokhsar D."/>
            <person name="Baxter I."/>
            <person name="Schmutz J."/>
            <person name="Brutnell T."/>
            <person name="Kellogg E."/>
        </authorList>
    </citation>
    <scope>NUCLEOTIDE SEQUENCE [LARGE SCALE GENOMIC DNA]</scope>
</reference>
<accession>A0A4U6TQZ9</accession>
<name>A0A4U6TQZ9_SETVI</name>
<proteinExistence type="predicted"/>
<evidence type="ECO:0000313" key="3">
    <source>
        <dbReference type="Proteomes" id="UP000298652"/>
    </source>
</evidence>
<dbReference type="PANTHER" id="PTHR34303:SF8">
    <property type="entry name" value="OS09G0372600 PROTEIN"/>
    <property type="match status" value="1"/>
</dbReference>
<gene>
    <name evidence="2" type="ORF">SEVIR_8G079950v2</name>
</gene>
<evidence type="ECO:0000256" key="1">
    <source>
        <dbReference type="SAM" id="MobiDB-lite"/>
    </source>
</evidence>
<dbReference type="Proteomes" id="UP000298652">
    <property type="component" value="Chromosome 8"/>
</dbReference>
<organism evidence="2 3">
    <name type="scientific">Setaria viridis</name>
    <name type="common">Green bristlegrass</name>
    <name type="synonym">Setaria italica subsp. viridis</name>
    <dbReference type="NCBI Taxonomy" id="4556"/>
    <lineage>
        <taxon>Eukaryota</taxon>
        <taxon>Viridiplantae</taxon>
        <taxon>Streptophyta</taxon>
        <taxon>Embryophyta</taxon>
        <taxon>Tracheophyta</taxon>
        <taxon>Spermatophyta</taxon>
        <taxon>Magnoliopsida</taxon>
        <taxon>Liliopsida</taxon>
        <taxon>Poales</taxon>
        <taxon>Poaceae</taxon>
        <taxon>PACMAD clade</taxon>
        <taxon>Panicoideae</taxon>
        <taxon>Panicodae</taxon>
        <taxon>Paniceae</taxon>
        <taxon>Cenchrinae</taxon>
        <taxon>Setaria</taxon>
    </lineage>
</organism>
<dbReference type="AlphaFoldDB" id="A0A4U6TQZ9"/>
<dbReference type="EMBL" id="CM016559">
    <property type="protein sequence ID" value="TKV99986.1"/>
    <property type="molecule type" value="Genomic_DNA"/>
</dbReference>
<feature type="region of interest" description="Disordered" evidence="1">
    <location>
        <begin position="1"/>
        <end position="65"/>
    </location>
</feature>
<evidence type="ECO:0000313" key="2">
    <source>
        <dbReference type="EMBL" id="TKV99986.1"/>
    </source>
</evidence>